<dbReference type="EMBL" id="KI301672">
    <property type="protein sequence ID" value="ERZ94882.1"/>
    <property type="molecule type" value="Genomic_DNA"/>
</dbReference>
<gene>
    <name evidence="1" type="ORF">GLOINDRAFT_14183</name>
</gene>
<dbReference type="HOGENOM" id="CLU_2528633_0_0_1"/>
<reference evidence="1" key="1">
    <citation type="submission" date="2013-07" db="EMBL/GenBank/DDBJ databases">
        <title>The genome of an arbuscular mycorrhizal fungus provides insights into the evolution of the oldest plant symbiosis.</title>
        <authorList>
            <consortium name="DOE Joint Genome Institute"/>
            <person name="Tisserant E."/>
            <person name="Malbreil M."/>
            <person name="Kuo A."/>
            <person name="Kohler A."/>
            <person name="Symeonidi A."/>
            <person name="Balestrini R."/>
            <person name="Charron P."/>
            <person name="Duensing N."/>
            <person name="Frei-dit-Frey N."/>
            <person name="Gianinazzi-Pearson V."/>
            <person name="Gilbert B."/>
            <person name="Handa Y."/>
            <person name="Hijri M."/>
            <person name="Kaul R."/>
            <person name="Kawaguchi M."/>
            <person name="Krajinski F."/>
            <person name="Lammers P."/>
            <person name="Lapierre D."/>
            <person name="Masclaux F.G."/>
            <person name="Murat C."/>
            <person name="Morin E."/>
            <person name="Ndikumana S."/>
            <person name="Pagni M."/>
            <person name="Petitpierre D."/>
            <person name="Requena N."/>
            <person name="Rosikiewicz P."/>
            <person name="Riley R."/>
            <person name="Saito K."/>
            <person name="San Clemente H."/>
            <person name="Shapiro H."/>
            <person name="van Tuinen D."/>
            <person name="Becard G."/>
            <person name="Bonfante P."/>
            <person name="Paszkowski U."/>
            <person name="Shachar-Hill Y."/>
            <person name="Young J.P."/>
            <person name="Sanders I.R."/>
            <person name="Henrissat B."/>
            <person name="Rensing S.A."/>
            <person name="Grigoriev I.V."/>
            <person name="Corradi N."/>
            <person name="Roux C."/>
            <person name="Martin F."/>
        </authorList>
    </citation>
    <scope>NUCLEOTIDE SEQUENCE</scope>
    <source>
        <strain evidence="1">DAOM 197198</strain>
    </source>
</reference>
<protein>
    <submittedName>
        <fullName evidence="1">Uncharacterized protein</fullName>
    </submittedName>
</protein>
<organism evidence="1">
    <name type="scientific">Rhizophagus irregularis (strain DAOM 181602 / DAOM 197198 / MUCL 43194)</name>
    <name type="common">Arbuscular mycorrhizal fungus</name>
    <name type="synonym">Glomus intraradices</name>
    <dbReference type="NCBI Taxonomy" id="747089"/>
    <lineage>
        <taxon>Eukaryota</taxon>
        <taxon>Fungi</taxon>
        <taxon>Fungi incertae sedis</taxon>
        <taxon>Mucoromycota</taxon>
        <taxon>Glomeromycotina</taxon>
        <taxon>Glomeromycetes</taxon>
        <taxon>Glomerales</taxon>
        <taxon>Glomeraceae</taxon>
        <taxon>Rhizophagus</taxon>
    </lineage>
</organism>
<sequence length="84" mass="9891">MDDGLFTDCNTNIQFIFFQTGWTHGTKNWGYMFFEFNSFVIDIDIPFLSLRFRRNPGGLIKEDIESKRPCPTYIPSSIQEQDEL</sequence>
<accession>U9SLJ5</accession>
<name>U9SLJ5_RHIID</name>
<dbReference type="AlphaFoldDB" id="U9SLJ5"/>
<evidence type="ECO:0000313" key="1">
    <source>
        <dbReference type="EMBL" id="ERZ94882.1"/>
    </source>
</evidence>
<proteinExistence type="predicted"/>